<reference evidence="2 3" key="1">
    <citation type="submission" date="2019-07" db="EMBL/GenBank/DDBJ databases">
        <title>Lysobacter weifangensis sp. nov., isolated from bensulfuron-methyl contaminated farmland soil.</title>
        <authorList>
            <person name="Zhao H."/>
        </authorList>
    </citation>
    <scope>NUCLEOTIDE SEQUENCE [LARGE SCALE GENOMIC DNA]</scope>
    <source>
        <strain evidence="2 3">CC-Bw-6</strain>
    </source>
</reference>
<dbReference type="AlphaFoldDB" id="A0A516V4Y5"/>
<feature type="chain" id="PRO_5022063160" evidence="1">
    <location>
        <begin position="24"/>
        <end position="133"/>
    </location>
</feature>
<dbReference type="Proteomes" id="UP000315891">
    <property type="component" value="Chromosome"/>
</dbReference>
<accession>A0A516V4Y5</accession>
<keyword evidence="1" id="KW-0732">Signal</keyword>
<sequence>MSTATQRLALITLIGSIALPASASDAIRIDVHDLARDKTALLGKHVTAHGCLVINIHGEFIEPCGSSNSREITLVEIRDYKLIQKALGRLDLDSDLEGDFSGVIVEESIDWPEPGKAIFLRLESINGITLNEP</sequence>
<evidence type="ECO:0000313" key="2">
    <source>
        <dbReference type="EMBL" id="QDQ73551.1"/>
    </source>
</evidence>
<feature type="signal peptide" evidence="1">
    <location>
        <begin position="1"/>
        <end position="23"/>
    </location>
</feature>
<gene>
    <name evidence="2" type="ORF">FNZ56_06525</name>
</gene>
<evidence type="ECO:0000313" key="3">
    <source>
        <dbReference type="Proteomes" id="UP000315891"/>
    </source>
</evidence>
<dbReference type="EMBL" id="CP041742">
    <property type="protein sequence ID" value="QDQ73551.1"/>
    <property type="molecule type" value="Genomic_DNA"/>
</dbReference>
<dbReference type="RefSeq" id="WP_143879063.1">
    <property type="nucleotide sequence ID" value="NZ_BAABLZ010000001.1"/>
</dbReference>
<evidence type="ECO:0000256" key="1">
    <source>
        <dbReference type="SAM" id="SignalP"/>
    </source>
</evidence>
<protein>
    <submittedName>
        <fullName evidence="2">Uncharacterized protein</fullName>
    </submittedName>
</protein>
<name>A0A516V4Y5_9GAMM</name>
<organism evidence="2 3">
    <name type="scientific">Pseudoluteimonas lycopersici</name>
    <dbReference type="NCBI Taxonomy" id="1324796"/>
    <lineage>
        <taxon>Bacteria</taxon>
        <taxon>Pseudomonadati</taxon>
        <taxon>Pseudomonadota</taxon>
        <taxon>Gammaproteobacteria</taxon>
        <taxon>Lysobacterales</taxon>
        <taxon>Lysobacteraceae</taxon>
        <taxon>Pseudoluteimonas</taxon>
    </lineage>
</organism>
<keyword evidence="3" id="KW-1185">Reference proteome</keyword>
<proteinExistence type="predicted"/>